<proteinExistence type="predicted"/>
<organism evidence="1">
    <name type="scientific">Graphocephala atropunctata</name>
    <dbReference type="NCBI Taxonomy" id="36148"/>
    <lineage>
        <taxon>Eukaryota</taxon>
        <taxon>Metazoa</taxon>
        <taxon>Ecdysozoa</taxon>
        <taxon>Arthropoda</taxon>
        <taxon>Hexapoda</taxon>
        <taxon>Insecta</taxon>
        <taxon>Pterygota</taxon>
        <taxon>Neoptera</taxon>
        <taxon>Paraneoptera</taxon>
        <taxon>Hemiptera</taxon>
        <taxon>Auchenorrhyncha</taxon>
        <taxon>Membracoidea</taxon>
        <taxon>Cicadellidae</taxon>
        <taxon>Cicadellinae</taxon>
        <taxon>Cicadellini</taxon>
        <taxon>Graphocephala</taxon>
    </lineage>
</organism>
<sequence>IIFVFTQDISPEGERCKDLPPGVFYLQQHHITLSSCLHKISVQRGRDVRIFLQGCFICNNITLHYLRVYTKYLFRGGEISGSSPSGVLSATTSHYIIFVFTQDISPEGERCKDLPPGVFYLQQHHITLSSCLHK</sequence>
<feature type="non-terminal residue" evidence="1">
    <location>
        <position position="1"/>
    </location>
</feature>
<name>A0A1B6LXF3_9HEMI</name>
<dbReference type="EMBL" id="GEBQ01011605">
    <property type="protein sequence ID" value="JAT28372.1"/>
    <property type="molecule type" value="Transcribed_RNA"/>
</dbReference>
<protein>
    <submittedName>
        <fullName evidence="1">Uncharacterized protein</fullName>
    </submittedName>
</protein>
<reference evidence="1" key="1">
    <citation type="submission" date="2015-11" db="EMBL/GenBank/DDBJ databases">
        <title>De novo transcriptome assembly of four potential Pierce s Disease insect vectors from Arizona vineyards.</title>
        <authorList>
            <person name="Tassone E.E."/>
        </authorList>
    </citation>
    <scope>NUCLEOTIDE SEQUENCE</scope>
</reference>
<evidence type="ECO:0000313" key="1">
    <source>
        <dbReference type="EMBL" id="JAT28372.1"/>
    </source>
</evidence>
<gene>
    <name evidence="1" type="ORF">g.16704</name>
</gene>
<feature type="non-terminal residue" evidence="1">
    <location>
        <position position="134"/>
    </location>
</feature>
<accession>A0A1B6LXF3</accession>
<dbReference type="AlphaFoldDB" id="A0A1B6LXF3"/>